<sequence>MEVVGTVCQYCCARGGDCKGRYILEDVEHLLDGPNSAKLSASHKLRRNAVVDCYSQLLELEAKVGPKKPRKMASFLKFRTASKWPFESKEFEKQLQNMERCRNTILVFLALQVYQTIAVLGIAESQDNATLFTVLSRLPSAEGASFDSQVNESDPKYHPGTRTNILQQIFTWPEDKQSQTIFSINWIPDKILFSSDNKLLAAETNEAVVLWDAETGEPTQKFKHPSSILPYNFAFAWNADLLAVVYPSSIHFVNPSMGVVLQELFTQKREWFITLLFSPDDKVLPSVSYHAVQLWTQAQDYFSRLSNQKTILCITIFVFPGMAIT</sequence>
<dbReference type="EMBL" id="LGUA01000956">
    <property type="protein sequence ID" value="OAX79620.1"/>
    <property type="molecule type" value="Genomic_DNA"/>
</dbReference>
<protein>
    <submittedName>
        <fullName evidence="1">Uncharacterized protein</fullName>
    </submittedName>
</protein>
<dbReference type="InterPro" id="IPR015943">
    <property type="entry name" value="WD40/YVTN_repeat-like_dom_sf"/>
</dbReference>
<keyword evidence="2" id="KW-1185">Reference proteome</keyword>
<reference evidence="1 2" key="1">
    <citation type="submission" date="2015-07" db="EMBL/GenBank/DDBJ databases">
        <title>Emmonsia species relationships and genome sequence.</title>
        <authorList>
            <person name="Cuomo C.A."/>
            <person name="Schwartz I.S."/>
            <person name="Kenyon C."/>
            <person name="de Hoog G.S."/>
            <person name="Govender N.P."/>
            <person name="Botha A."/>
            <person name="Moreno L."/>
            <person name="de Vries M."/>
            <person name="Munoz J.F."/>
            <person name="Stielow J.B."/>
        </authorList>
    </citation>
    <scope>NUCLEOTIDE SEQUENCE [LARGE SCALE GENOMIC DNA]</scope>
    <source>
        <strain evidence="1 2">CBS 136260</strain>
    </source>
</reference>
<gene>
    <name evidence="1" type="ORF">ACJ72_06058</name>
</gene>
<dbReference type="InterPro" id="IPR036322">
    <property type="entry name" value="WD40_repeat_dom_sf"/>
</dbReference>
<comment type="caution">
    <text evidence="1">The sequence shown here is derived from an EMBL/GenBank/DDBJ whole genome shotgun (WGS) entry which is preliminary data.</text>
</comment>
<accession>A0A1B7NSG6</accession>
<proteinExistence type="predicted"/>
<dbReference type="Gene3D" id="2.130.10.10">
    <property type="entry name" value="YVTN repeat-like/Quinoprotein amine dehydrogenase"/>
    <property type="match status" value="1"/>
</dbReference>
<evidence type="ECO:0000313" key="1">
    <source>
        <dbReference type="EMBL" id="OAX79620.1"/>
    </source>
</evidence>
<dbReference type="SUPFAM" id="SSF50978">
    <property type="entry name" value="WD40 repeat-like"/>
    <property type="match status" value="1"/>
</dbReference>
<dbReference type="STRING" id="1658172.A0A1B7NSG6"/>
<dbReference type="Proteomes" id="UP000091918">
    <property type="component" value="Unassembled WGS sequence"/>
</dbReference>
<evidence type="ECO:0000313" key="2">
    <source>
        <dbReference type="Proteomes" id="UP000091918"/>
    </source>
</evidence>
<organism evidence="1 2">
    <name type="scientific">Emergomyces africanus</name>
    <dbReference type="NCBI Taxonomy" id="1955775"/>
    <lineage>
        <taxon>Eukaryota</taxon>
        <taxon>Fungi</taxon>
        <taxon>Dikarya</taxon>
        <taxon>Ascomycota</taxon>
        <taxon>Pezizomycotina</taxon>
        <taxon>Eurotiomycetes</taxon>
        <taxon>Eurotiomycetidae</taxon>
        <taxon>Onygenales</taxon>
        <taxon>Ajellomycetaceae</taxon>
        <taxon>Emergomyces</taxon>
    </lineage>
</organism>
<dbReference type="AlphaFoldDB" id="A0A1B7NSG6"/>
<dbReference type="OrthoDB" id="4185255at2759"/>
<name>A0A1B7NSG6_9EURO</name>